<dbReference type="Pfam" id="PF14340">
    <property type="entry name" value="DUF4395"/>
    <property type="match status" value="1"/>
</dbReference>
<dbReference type="AlphaFoldDB" id="A0AAW7M6I3"/>
<dbReference type="Proteomes" id="UP001172756">
    <property type="component" value="Unassembled WGS sequence"/>
</dbReference>
<evidence type="ECO:0000259" key="2">
    <source>
        <dbReference type="Pfam" id="PF14340"/>
    </source>
</evidence>
<feature type="domain" description="DUF4395" evidence="2">
    <location>
        <begin position="7"/>
        <end position="139"/>
    </location>
</feature>
<accession>A0AAW7M6I3</accession>
<dbReference type="EMBL" id="JAUHQB010000010">
    <property type="protein sequence ID" value="MDN4484239.1"/>
    <property type="molecule type" value="Genomic_DNA"/>
</dbReference>
<feature type="transmembrane region" description="Helical" evidence="1">
    <location>
        <begin position="90"/>
        <end position="111"/>
    </location>
</feature>
<evidence type="ECO:0000256" key="1">
    <source>
        <dbReference type="SAM" id="Phobius"/>
    </source>
</evidence>
<sequence length="145" mass="15653">MNDLQLDPRGPRFGAFFQLAFSVAALLVGANTGGIAIMAVLLVLFIPGAIVGPQATVQSWVFKTFVRPRLAPPTETESFRPPRFAQQMGLTFSILAVACGLLGLDLGFYVFTGFVTFASFLNGVFNLCLGCEIYLLVKRLTTRAA</sequence>
<feature type="transmembrane region" description="Helical" evidence="1">
    <location>
        <begin position="117"/>
        <end position="137"/>
    </location>
</feature>
<gene>
    <name evidence="3" type="ORF">QQ002_11870</name>
    <name evidence="4" type="ORF">QQX10_06880</name>
</gene>
<keyword evidence="5" id="KW-1185">Reference proteome</keyword>
<proteinExistence type="predicted"/>
<dbReference type="RefSeq" id="WP_301119338.1">
    <property type="nucleotide sequence ID" value="NZ_JAUHPX010000003.1"/>
</dbReference>
<protein>
    <submittedName>
        <fullName evidence="4">DUF4395 domain-containing protein</fullName>
    </submittedName>
</protein>
<evidence type="ECO:0000313" key="4">
    <source>
        <dbReference type="EMBL" id="MDN4487891.1"/>
    </source>
</evidence>
<comment type="caution">
    <text evidence="4">The sequence shown here is derived from an EMBL/GenBank/DDBJ whole genome shotgun (WGS) entry which is preliminary data.</text>
</comment>
<feature type="transmembrane region" description="Helical" evidence="1">
    <location>
        <begin position="20"/>
        <end position="46"/>
    </location>
</feature>
<keyword evidence="1" id="KW-1133">Transmembrane helix</keyword>
<dbReference type="InterPro" id="IPR025508">
    <property type="entry name" value="DUF4395"/>
</dbReference>
<reference evidence="3 6" key="2">
    <citation type="submission" date="2023-06" db="EMBL/GenBank/DDBJ databases">
        <title>SYSU T0a273.</title>
        <authorList>
            <person name="Gao L."/>
            <person name="Fang B.-Z."/>
            <person name="Li W.-J."/>
        </authorList>
    </citation>
    <scope>NUCLEOTIDE SEQUENCE [LARGE SCALE GENOMIC DNA]</scope>
    <source>
        <strain evidence="3 6">SYSU T0a273</strain>
    </source>
</reference>
<reference evidence="4" key="1">
    <citation type="submission" date="2023-06" db="EMBL/GenBank/DDBJ databases">
        <title>Sysu t00039.</title>
        <authorList>
            <person name="Gao L."/>
            <person name="Fang B.-Z."/>
            <person name="Li W.-J."/>
        </authorList>
    </citation>
    <scope>NUCLEOTIDE SEQUENCE</scope>
    <source>
        <strain evidence="4">SYSU T00039</strain>
    </source>
</reference>
<keyword evidence="1" id="KW-0812">Transmembrane</keyword>
<evidence type="ECO:0000313" key="5">
    <source>
        <dbReference type="Proteomes" id="UP001172737"/>
    </source>
</evidence>
<organism evidence="4 5">
    <name type="scientific">Demequina lignilytica</name>
    <dbReference type="NCBI Taxonomy" id="3051663"/>
    <lineage>
        <taxon>Bacteria</taxon>
        <taxon>Bacillati</taxon>
        <taxon>Actinomycetota</taxon>
        <taxon>Actinomycetes</taxon>
        <taxon>Micrococcales</taxon>
        <taxon>Demequinaceae</taxon>
        <taxon>Demequina</taxon>
    </lineage>
</organism>
<evidence type="ECO:0000313" key="3">
    <source>
        <dbReference type="EMBL" id="MDN4484239.1"/>
    </source>
</evidence>
<evidence type="ECO:0000313" key="6">
    <source>
        <dbReference type="Proteomes" id="UP001172756"/>
    </source>
</evidence>
<keyword evidence="1" id="KW-0472">Membrane</keyword>
<dbReference type="EMBL" id="JAUHPX010000003">
    <property type="protein sequence ID" value="MDN4487891.1"/>
    <property type="molecule type" value="Genomic_DNA"/>
</dbReference>
<dbReference type="Proteomes" id="UP001172737">
    <property type="component" value="Unassembled WGS sequence"/>
</dbReference>
<name>A0AAW7M6I3_9MICO</name>